<protein>
    <recommendedName>
        <fullName evidence="9">Protein DETOXIFICATION</fullName>
    </recommendedName>
</protein>
<evidence type="ECO:0000313" key="8">
    <source>
        <dbReference type="Proteomes" id="UP000295252"/>
    </source>
</evidence>
<gene>
    <name evidence="7" type="ORF">GSCOC_T00041021001</name>
</gene>
<evidence type="ECO:0000256" key="5">
    <source>
        <dbReference type="ARBA" id="ARBA00023136"/>
    </source>
</evidence>
<comment type="subcellular location">
    <subcellularLocation>
        <location evidence="1">Membrane</location>
        <topology evidence="1">Multi-pass membrane protein</topology>
    </subcellularLocation>
</comment>
<evidence type="ECO:0000256" key="2">
    <source>
        <dbReference type="ARBA" id="ARBA00010199"/>
    </source>
</evidence>
<evidence type="ECO:0000256" key="1">
    <source>
        <dbReference type="ARBA" id="ARBA00004141"/>
    </source>
</evidence>
<evidence type="ECO:0000313" key="7">
    <source>
        <dbReference type="EMBL" id="CDP14510.1"/>
    </source>
</evidence>
<dbReference type="PhylomeDB" id="A0A068V135"/>
<dbReference type="GO" id="GO:0016020">
    <property type="term" value="C:membrane"/>
    <property type="evidence" value="ECO:0007669"/>
    <property type="project" value="UniProtKB-SubCell"/>
</dbReference>
<dbReference type="EMBL" id="HG739171">
    <property type="protein sequence ID" value="CDP14510.1"/>
    <property type="molecule type" value="Genomic_DNA"/>
</dbReference>
<dbReference type="GO" id="GO:0042910">
    <property type="term" value="F:xenobiotic transmembrane transporter activity"/>
    <property type="evidence" value="ECO:0007669"/>
    <property type="project" value="InterPro"/>
</dbReference>
<accession>A0A068V135</accession>
<evidence type="ECO:0000256" key="6">
    <source>
        <dbReference type="SAM" id="Phobius"/>
    </source>
</evidence>
<feature type="transmembrane region" description="Helical" evidence="6">
    <location>
        <begin position="246"/>
        <end position="268"/>
    </location>
</feature>
<keyword evidence="8" id="KW-1185">Reference proteome</keyword>
<keyword evidence="5 6" id="KW-0472">Membrane</keyword>
<evidence type="ECO:0000256" key="3">
    <source>
        <dbReference type="ARBA" id="ARBA00022692"/>
    </source>
</evidence>
<dbReference type="Gramene" id="CDP14510">
    <property type="protein sequence ID" value="CDP14510"/>
    <property type="gene ID" value="GSCOC_T00041021001"/>
</dbReference>
<dbReference type="OrthoDB" id="2126698at2759"/>
<comment type="similarity">
    <text evidence="2">Belongs to the multi antimicrobial extrusion (MATE) (TC 2.A.66.1) family.</text>
</comment>
<dbReference type="PANTHER" id="PTHR42893">
    <property type="entry name" value="PROTEIN DETOXIFICATION 44, CHLOROPLASTIC-RELATED"/>
    <property type="match status" value="1"/>
</dbReference>
<dbReference type="Proteomes" id="UP000295252">
    <property type="component" value="Chromosome XI"/>
</dbReference>
<dbReference type="GO" id="GO:0015297">
    <property type="term" value="F:antiporter activity"/>
    <property type="evidence" value="ECO:0007669"/>
    <property type="project" value="InterPro"/>
</dbReference>
<reference evidence="8" key="1">
    <citation type="journal article" date="2014" name="Science">
        <title>The coffee genome provides insight into the convergent evolution of caffeine biosynthesis.</title>
        <authorList>
            <person name="Denoeud F."/>
            <person name="Carretero-Paulet L."/>
            <person name="Dereeper A."/>
            <person name="Droc G."/>
            <person name="Guyot R."/>
            <person name="Pietrella M."/>
            <person name="Zheng C."/>
            <person name="Alberti A."/>
            <person name="Anthony F."/>
            <person name="Aprea G."/>
            <person name="Aury J.M."/>
            <person name="Bento P."/>
            <person name="Bernard M."/>
            <person name="Bocs S."/>
            <person name="Campa C."/>
            <person name="Cenci A."/>
            <person name="Combes M.C."/>
            <person name="Crouzillat D."/>
            <person name="Da Silva C."/>
            <person name="Daddiego L."/>
            <person name="De Bellis F."/>
            <person name="Dussert S."/>
            <person name="Garsmeur O."/>
            <person name="Gayraud T."/>
            <person name="Guignon V."/>
            <person name="Jahn K."/>
            <person name="Jamilloux V."/>
            <person name="Joet T."/>
            <person name="Labadie K."/>
            <person name="Lan T."/>
            <person name="Leclercq J."/>
            <person name="Lepelley M."/>
            <person name="Leroy T."/>
            <person name="Li L.T."/>
            <person name="Librado P."/>
            <person name="Lopez L."/>
            <person name="Munoz A."/>
            <person name="Noel B."/>
            <person name="Pallavicini A."/>
            <person name="Perrotta G."/>
            <person name="Poncet V."/>
            <person name="Pot D."/>
            <person name="Priyono X."/>
            <person name="Rigoreau M."/>
            <person name="Rouard M."/>
            <person name="Rozas J."/>
            <person name="Tranchant-Dubreuil C."/>
            <person name="VanBuren R."/>
            <person name="Zhang Q."/>
            <person name="Andrade A.C."/>
            <person name="Argout X."/>
            <person name="Bertrand B."/>
            <person name="de Kochko A."/>
            <person name="Graziosi G."/>
            <person name="Henry R.J."/>
            <person name="Jayarama X."/>
            <person name="Ming R."/>
            <person name="Nagai C."/>
            <person name="Rounsley S."/>
            <person name="Sankoff D."/>
            <person name="Giuliano G."/>
            <person name="Albert V.A."/>
            <person name="Wincker P."/>
            <person name="Lashermes P."/>
        </authorList>
    </citation>
    <scope>NUCLEOTIDE SEQUENCE [LARGE SCALE GENOMIC DNA]</scope>
    <source>
        <strain evidence="8">cv. DH200-94</strain>
    </source>
</reference>
<proteinExistence type="inferred from homology"/>
<dbReference type="InParanoid" id="A0A068V135"/>
<dbReference type="AlphaFoldDB" id="A0A068V135"/>
<name>A0A068V135_COFCA</name>
<evidence type="ECO:0000256" key="4">
    <source>
        <dbReference type="ARBA" id="ARBA00022989"/>
    </source>
</evidence>
<feature type="transmembrane region" description="Helical" evidence="6">
    <location>
        <begin position="288"/>
        <end position="308"/>
    </location>
</feature>
<dbReference type="GO" id="GO:0009507">
    <property type="term" value="C:chloroplast"/>
    <property type="evidence" value="ECO:0007669"/>
    <property type="project" value="TreeGrafter"/>
</dbReference>
<dbReference type="InterPro" id="IPR002528">
    <property type="entry name" value="MATE_fam"/>
</dbReference>
<keyword evidence="3 6" id="KW-0812">Transmembrane</keyword>
<sequence>MAATPVYFNGGIAVKGLTTGWAGNSGSGCQPPPLPPSQLSWRRPSANTSANLLRLYPLSANQPNKRFLSYSHTRNKCFISGPNHPLSSDCGVQSFNGETSDSIILHQHPAISTCNGGLQIHKIESELETISLSQSQIPDIRRELVMLSLPAIAGQAIEPLVQLMETAYVGRLGSLELASAGVSITIFNTISKLFNIPLLSVATSFVAEDISKNISQVSGTEMGDSTNGKPFDAQVGRQQLSSVSTALVLAIGIGIFEALALSFGSGFLLNLMGISHGSPMRAAAKQFLALRALGAPAFVVSLALQGIFRGFKDTKTPVFCLGKCLT</sequence>
<dbReference type="InterPro" id="IPR044644">
    <property type="entry name" value="DinF-like"/>
</dbReference>
<dbReference type="PANTHER" id="PTHR42893:SF45">
    <property type="entry name" value="PROTEIN DETOXIFICATION 45, CHLOROPLASTIC"/>
    <property type="match status" value="1"/>
</dbReference>
<evidence type="ECO:0008006" key="9">
    <source>
        <dbReference type="Google" id="ProtNLM"/>
    </source>
</evidence>
<dbReference type="Pfam" id="PF01554">
    <property type="entry name" value="MatE"/>
    <property type="match status" value="1"/>
</dbReference>
<keyword evidence="4 6" id="KW-1133">Transmembrane helix</keyword>
<organism evidence="7 8">
    <name type="scientific">Coffea canephora</name>
    <name type="common">Robusta coffee</name>
    <dbReference type="NCBI Taxonomy" id="49390"/>
    <lineage>
        <taxon>Eukaryota</taxon>
        <taxon>Viridiplantae</taxon>
        <taxon>Streptophyta</taxon>
        <taxon>Embryophyta</taxon>
        <taxon>Tracheophyta</taxon>
        <taxon>Spermatophyta</taxon>
        <taxon>Magnoliopsida</taxon>
        <taxon>eudicotyledons</taxon>
        <taxon>Gunneridae</taxon>
        <taxon>Pentapetalae</taxon>
        <taxon>asterids</taxon>
        <taxon>lamiids</taxon>
        <taxon>Gentianales</taxon>
        <taxon>Rubiaceae</taxon>
        <taxon>Ixoroideae</taxon>
        <taxon>Gardenieae complex</taxon>
        <taxon>Bertiereae - Coffeeae clade</taxon>
        <taxon>Coffeeae</taxon>
        <taxon>Coffea</taxon>
    </lineage>
</organism>